<protein>
    <recommendedName>
        <fullName evidence="3">Tc1-like transposase DDE domain-containing protein</fullName>
    </recommendedName>
</protein>
<sequence length="103" mass="11884">MGYREAIRRKRLSIFSDGVILLRGNTHTARKTQELLQKFKTDVWSNPPYRPDLAPNMGSKHLSRTRFSSNSVVKTAAENWHNGQGCDFYQDRLKSWSCVQINA</sequence>
<gene>
    <name evidence="1" type="ORF">AVEN_139126_1</name>
</gene>
<dbReference type="GO" id="GO:0003676">
    <property type="term" value="F:nucleic acid binding"/>
    <property type="evidence" value="ECO:0007669"/>
    <property type="project" value="InterPro"/>
</dbReference>
<dbReference type="Proteomes" id="UP000499080">
    <property type="component" value="Unassembled WGS sequence"/>
</dbReference>
<comment type="caution">
    <text evidence="1">The sequence shown here is derived from an EMBL/GenBank/DDBJ whole genome shotgun (WGS) entry which is preliminary data.</text>
</comment>
<dbReference type="Gene3D" id="3.30.420.10">
    <property type="entry name" value="Ribonuclease H-like superfamily/Ribonuclease H"/>
    <property type="match status" value="1"/>
</dbReference>
<dbReference type="InterPro" id="IPR036397">
    <property type="entry name" value="RNaseH_sf"/>
</dbReference>
<dbReference type="AlphaFoldDB" id="A0A4Y2L4M5"/>
<evidence type="ECO:0000313" key="2">
    <source>
        <dbReference type="Proteomes" id="UP000499080"/>
    </source>
</evidence>
<dbReference type="EMBL" id="BGPR01005358">
    <property type="protein sequence ID" value="GBN09462.1"/>
    <property type="molecule type" value="Genomic_DNA"/>
</dbReference>
<reference evidence="1 2" key="1">
    <citation type="journal article" date="2019" name="Sci. Rep.">
        <title>Orb-weaving spider Araneus ventricosus genome elucidates the spidroin gene catalogue.</title>
        <authorList>
            <person name="Kono N."/>
            <person name="Nakamura H."/>
            <person name="Ohtoshi R."/>
            <person name="Moran D.A.P."/>
            <person name="Shinohara A."/>
            <person name="Yoshida Y."/>
            <person name="Fujiwara M."/>
            <person name="Mori M."/>
            <person name="Tomita M."/>
            <person name="Arakawa K."/>
        </authorList>
    </citation>
    <scope>NUCLEOTIDE SEQUENCE [LARGE SCALE GENOMIC DNA]</scope>
</reference>
<proteinExistence type="predicted"/>
<name>A0A4Y2L4M5_ARAVE</name>
<evidence type="ECO:0008006" key="3">
    <source>
        <dbReference type="Google" id="ProtNLM"/>
    </source>
</evidence>
<evidence type="ECO:0000313" key="1">
    <source>
        <dbReference type="EMBL" id="GBN09462.1"/>
    </source>
</evidence>
<organism evidence="1 2">
    <name type="scientific">Araneus ventricosus</name>
    <name type="common">Orbweaver spider</name>
    <name type="synonym">Epeira ventricosa</name>
    <dbReference type="NCBI Taxonomy" id="182803"/>
    <lineage>
        <taxon>Eukaryota</taxon>
        <taxon>Metazoa</taxon>
        <taxon>Ecdysozoa</taxon>
        <taxon>Arthropoda</taxon>
        <taxon>Chelicerata</taxon>
        <taxon>Arachnida</taxon>
        <taxon>Araneae</taxon>
        <taxon>Araneomorphae</taxon>
        <taxon>Entelegynae</taxon>
        <taxon>Araneoidea</taxon>
        <taxon>Araneidae</taxon>
        <taxon>Araneus</taxon>
    </lineage>
</organism>
<keyword evidence="2" id="KW-1185">Reference proteome</keyword>
<accession>A0A4Y2L4M5</accession>